<dbReference type="PANTHER" id="PTHR35010:SF2">
    <property type="entry name" value="BLL4672 PROTEIN"/>
    <property type="match status" value="1"/>
</dbReference>
<reference evidence="2 3" key="1">
    <citation type="submission" date="2016-10" db="EMBL/GenBank/DDBJ databases">
        <authorList>
            <person name="de Groot N.N."/>
        </authorList>
    </citation>
    <scope>NUCLEOTIDE SEQUENCE [LARGE SCALE GENOMIC DNA]</scope>
    <source>
        <strain evidence="2 3">CGMCC 1.10228</strain>
    </source>
</reference>
<dbReference type="SUPFAM" id="SSF47413">
    <property type="entry name" value="lambda repressor-like DNA-binding domains"/>
    <property type="match status" value="1"/>
</dbReference>
<dbReference type="InterPro" id="IPR010982">
    <property type="entry name" value="Lambda_DNA-bd_dom_sf"/>
</dbReference>
<dbReference type="CDD" id="cd00093">
    <property type="entry name" value="HTH_XRE"/>
    <property type="match status" value="1"/>
</dbReference>
<dbReference type="Proteomes" id="UP000198854">
    <property type="component" value="Unassembled WGS sequence"/>
</dbReference>
<dbReference type="InterPro" id="IPR001387">
    <property type="entry name" value="Cro/C1-type_HTH"/>
</dbReference>
<dbReference type="GO" id="GO:0003677">
    <property type="term" value="F:DNA binding"/>
    <property type="evidence" value="ECO:0007669"/>
    <property type="project" value="InterPro"/>
</dbReference>
<evidence type="ECO:0000259" key="1">
    <source>
        <dbReference type="SMART" id="SM00530"/>
    </source>
</evidence>
<dbReference type="Gene3D" id="1.10.260.40">
    <property type="entry name" value="lambda repressor-like DNA-binding domains"/>
    <property type="match status" value="1"/>
</dbReference>
<name>A0A1G8FXZ4_9VIBR</name>
<dbReference type="InterPro" id="IPR041413">
    <property type="entry name" value="MLTR_LBD"/>
</dbReference>
<dbReference type="AlphaFoldDB" id="A0A1G8FXZ4"/>
<dbReference type="RefSeq" id="WP_093278529.1">
    <property type="nucleotide sequence ID" value="NZ_FNDD01000033.1"/>
</dbReference>
<protein>
    <submittedName>
        <fullName evidence="2">Transcriptional regulator, XRE family</fullName>
    </submittedName>
</protein>
<dbReference type="EMBL" id="FNDD01000033">
    <property type="protein sequence ID" value="SDH87032.1"/>
    <property type="molecule type" value="Genomic_DNA"/>
</dbReference>
<evidence type="ECO:0000313" key="2">
    <source>
        <dbReference type="EMBL" id="SDH87032.1"/>
    </source>
</evidence>
<accession>A0A1G8FXZ4</accession>
<proteinExistence type="predicted"/>
<evidence type="ECO:0000313" key="3">
    <source>
        <dbReference type="Proteomes" id="UP000198854"/>
    </source>
</evidence>
<dbReference type="Pfam" id="PF17765">
    <property type="entry name" value="MLTR_LBD"/>
    <property type="match status" value="1"/>
</dbReference>
<feature type="domain" description="HTH cro/C1-type" evidence="1">
    <location>
        <begin position="12"/>
        <end position="83"/>
    </location>
</feature>
<dbReference type="Gene3D" id="3.30.450.180">
    <property type="match status" value="1"/>
</dbReference>
<dbReference type="Pfam" id="PF13560">
    <property type="entry name" value="HTH_31"/>
    <property type="match status" value="1"/>
</dbReference>
<gene>
    <name evidence="2" type="ORF">SAMN04488136_13321</name>
</gene>
<dbReference type="PANTHER" id="PTHR35010">
    <property type="entry name" value="BLL4672 PROTEIN-RELATED"/>
    <property type="match status" value="1"/>
</dbReference>
<dbReference type="SMART" id="SM00530">
    <property type="entry name" value="HTH_XRE"/>
    <property type="match status" value="1"/>
</dbReference>
<sequence length="275" mass="30726">MKASNESHLGEFLKDKRQRLDPLALGYSAARRRTPGLRREEVAARANISVTWYTWLEQGRGGTPSGEVLGRIAKALLLSSAETEYLFLTTLGRPPESNYQLKAQIAPRLQQILDALSPNPALIRNLTWDVLAWNQAAACVLTDYAKLPVDERNILKLFFLRHEVRLHNPDWHDTARLLVSAFRSDIARLGENQRTADFIADLSEQSAEFKQFWRSHEVNEFTAGVKTLHNPSAGELNLAYSSFSVSGSPELSLVVYTPIAAQDQQKIADLVSGCP</sequence>
<organism evidence="2 3">
    <name type="scientific">Vibrio xiamenensis</name>
    <dbReference type="NCBI Taxonomy" id="861298"/>
    <lineage>
        <taxon>Bacteria</taxon>
        <taxon>Pseudomonadati</taxon>
        <taxon>Pseudomonadota</taxon>
        <taxon>Gammaproteobacteria</taxon>
        <taxon>Vibrionales</taxon>
        <taxon>Vibrionaceae</taxon>
        <taxon>Vibrio</taxon>
    </lineage>
</organism>
<keyword evidence="3" id="KW-1185">Reference proteome</keyword>
<dbReference type="OrthoDB" id="5346389at2"/>
<dbReference type="STRING" id="861298.SAMN04488136_13321"/>